<organism evidence="1 2">
    <name type="scientific">Ignelater luminosus</name>
    <name type="common">Cucubano</name>
    <name type="synonym">Pyrophorus luminosus</name>
    <dbReference type="NCBI Taxonomy" id="2038154"/>
    <lineage>
        <taxon>Eukaryota</taxon>
        <taxon>Metazoa</taxon>
        <taxon>Ecdysozoa</taxon>
        <taxon>Arthropoda</taxon>
        <taxon>Hexapoda</taxon>
        <taxon>Insecta</taxon>
        <taxon>Pterygota</taxon>
        <taxon>Neoptera</taxon>
        <taxon>Endopterygota</taxon>
        <taxon>Coleoptera</taxon>
        <taxon>Polyphaga</taxon>
        <taxon>Elateriformia</taxon>
        <taxon>Elateroidea</taxon>
        <taxon>Elateridae</taxon>
        <taxon>Agrypninae</taxon>
        <taxon>Pyrophorini</taxon>
        <taxon>Ignelater</taxon>
    </lineage>
</organism>
<sequence length="144" mass="16878">MEAVINRLFVEQLQEMEELNELKLERRRIRDYQNPFHMSNYFFKKSFRFNKNMTVEIINMISPFIKQGVYNNKISRELKILVALSFFATGSTQTNLGNNFVLGLSQAMVSCSIKEVTDIMTEHLAPRHIRFPNTANEINRIKEG</sequence>
<proteinExistence type="predicted"/>
<name>A0A8K0CI73_IGNLU</name>
<evidence type="ECO:0008006" key="3">
    <source>
        <dbReference type="Google" id="ProtNLM"/>
    </source>
</evidence>
<dbReference type="Proteomes" id="UP000801492">
    <property type="component" value="Unassembled WGS sequence"/>
</dbReference>
<dbReference type="OrthoDB" id="6757863at2759"/>
<evidence type="ECO:0000313" key="2">
    <source>
        <dbReference type="Proteomes" id="UP000801492"/>
    </source>
</evidence>
<protein>
    <recommendedName>
        <fullName evidence="3">Nuclease HARBI1</fullName>
    </recommendedName>
</protein>
<gene>
    <name evidence="1" type="ORF">ILUMI_18331</name>
</gene>
<dbReference type="EMBL" id="VTPC01081511">
    <property type="protein sequence ID" value="KAF2887843.1"/>
    <property type="molecule type" value="Genomic_DNA"/>
</dbReference>
<accession>A0A8K0CI73</accession>
<comment type="caution">
    <text evidence="1">The sequence shown here is derived from an EMBL/GenBank/DDBJ whole genome shotgun (WGS) entry which is preliminary data.</text>
</comment>
<evidence type="ECO:0000313" key="1">
    <source>
        <dbReference type="EMBL" id="KAF2887843.1"/>
    </source>
</evidence>
<dbReference type="AlphaFoldDB" id="A0A8K0CI73"/>
<feature type="non-terminal residue" evidence="1">
    <location>
        <position position="144"/>
    </location>
</feature>
<keyword evidence="2" id="KW-1185">Reference proteome</keyword>
<reference evidence="1" key="1">
    <citation type="submission" date="2019-08" db="EMBL/GenBank/DDBJ databases">
        <title>The genome of the North American firefly Photinus pyralis.</title>
        <authorList>
            <consortium name="Photinus pyralis genome working group"/>
            <person name="Fallon T.R."/>
            <person name="Sander Lower S.E."/>
            <person name="Weng J.-K."/>
        </authorList>
    </citation>
    <scope>NUCLEOTIDE SEQUENCE</scope>
    <source>
        <strain evidence="1">TRF0915ILg1</strain>
        <tissue evidence="1">Whole body</tissue>
    </source>
</reference>